<evidence type="ECO:0000256" key="6">
    <source>
        <dbReference type="ARBA" id="ARBA00023146"/>
    </source>
</evidence>
<feature type="binding site" evidence="7">
    <location>
        <position position="524"/>
    </location>
    <ligand>
        <name>L-aspartate</name>
        <dbReference type="ChEBI" id="CHEBI:29991"/>
    </ligand>
</feature>
<dbReference type="InterPro" id="IPR047090">
    <property type="entry name" value="AspRS_core"/>
</dbReference>
<feature type="binding site" evidence="7">
    <location>
        <position position="246"/>
    </location>
    <ligand>
        <name>L-aspartate</name>
        <dbReference type="ChEBI" id="CHEBI:29991"/>
    </ligand>
</feature>
<feature type="site" description="Important for tRNA non-discrimination" evidence="7">
    <location>
        <position position="56"/>
    </location>
</feature>
<dbReference type="SUPFAM" id="SSF55681">
    <property type="entry name" value="Class II aaRS and biotin synthetases"/>
    <property type="match status" value="1"/>
</dbReference>
<dbReference type="PROSITE" id="PS50862">
    <property type="entry name" value="AA_TRNA_LIGASE_II"/>
    <property type="match status" value="1"/>
</dbReference>
<dbReference type="Gene3D" id="3.30.1360.30">
    <property type="entry name" value="GAD-like domain"/>
    <property type="match status" value="1"/>
</dbReference>
<dbReference type="SUPFAM" id="SSF55261">
    <property type="entry name" value="GAD domain-like"/>
    <property type="match status" value="1"/>
</dbReference>
<dbReference type="NCBIfam" id="TIGR00459">
    <property type="entry name" value="aspS_bact"/>
    <property type="match status" value="1"/>
</dbReference>
<keyword evidence="5 7" id="KW-0648">Protein biosynthesis</keyword>
<dbReference type="InterPro" id="IPR002312">
    <property type="entry name" value="Asp/Asn-tRNA-synth_IIb"/>
</dbReference>
<dbReference type="InterPro" id="IPR012340">
    <property type="entry name" value="NA-bd_OB-fold"/>
</dbReference>
<dbReference type="Pfam" id="PF02938">
    <property type="entry name" value="GAD"/>
    <property type="match status" value="1"/>
</dbReference>
<evidence type="ECO:0000256" key="2">
    <source>
        <dbReference type="ARBA" id="ARBA00022598"/>
    </source>
</evidence>
<dbReference type="GO" id="GO:0006422">
    <property type="term" value="P:aspartyl-tRNA aminoacylation"/>
    <property type="evidence" value="ECO:0007669"/>
    <property type="project" value="UniProtKB-UniRule"/>
</dbReference>
<evidence type="ECO:0000256" key="7">
    <source>
        <dbReference type="HAMAP-Rule" id="MF_00044"/>
    </source>
</evidence>
<keyword evidence="4 7" id="KW-0067">ATP-binding</keyword>
<dbReference type="PANTHER" id="PTHR22594:SF5">
    <property type="entry name" value="ASPARTATE--TRNA LIGASE, MITOCHONDRIAL"/>
    <property type="match status" value="1"/>
</dbReference>
<feature type="region of interest" description="Disordered" evidence="8">
    <location>
        <begin position="1"/>
        <end position="25"/>
    </location>
</feature>
<reference evidence="10" key="1">
    <citation type="submission" date="2020-02" db="EMBL/GenBank/DDBJ databases">
        <authorList>
            <person name="Meier V. D."/>
        </authorList>
    </citation>
    <scope>NUCLEOTIDE SEQUENCE</scope>
    <source>
        <strain evidence="10">AVDCRST_MAG88</strain>
    </source>
</reference>
<comment type="subunit">
    <text evidence="7">Homodimer.</text>
</comment>
<keyword evidence="2 7" id="KW-0436">Ligase</keyword>
<dbReference type="Pfam" id="PF01336">
    <property type="entry name" value="tRNA_anti-codon"/>
    <property type="match status" value="1"/>
</dbReference>
<keyword evidence="3 7" id="KW-0547">Nucleotide-binding</keyword>
<comment type="similarity">
    <text evidence="1 7">Belongs to the class-II aminoacyl-tRNA synthetase family. Type 1 subfamily.</text>
</comment>
<feature type="site" description="Important for tRNA non-discrimination" evidence="7">
    <location>
        <position position="108"/>
    </location>
</feature>
<organism evidence="10">
    <name type="scientific">uncultured Thermomicrobiales bacterium</name>
    <dbReference type="NCBI Taxonomy" id="1645740"/>
    <lineage>
        <taxon>Bacteria</taxon>
        <taxon>Pseudomonadati</taxon>
        <taxon>Thermomicrobiota</taxon>
        <taxon>Thermomicrobia</taxon>
        <taxon>Thermomicrobiales</taxon>
        <taxon>environmental samples</taxon>
    </lineage>
</organism>
<dbReference type="InterPro" id="IPR029351">
    <property type="entry name" value="GAD_dom"/>
</dbReference>
<dbReference type="Pfam" id="PF00152">
    <property type="entry name" value="tRNA-synt_2"/>
    <property type="match status" value="1"/>
</dbReference>
<feature type="binding site" evidence="7">
    <location>
        <position position="517"/>
    </location>
    <ligand>
        <name>ATP</name>
        <dbReference type="ChEBI" id="CHEBI:30616"/>
    </ligand>
</feature>
<dbReference type="CDD" id="cd00777">
    <property type="entry name" value="AspRS_core"/>
    <property type="match status" value="1"/>
</dbReference>
<dbReference type="AlphaFoldDB" id="A0A6J4V1Y9"/>
<dbReference type="Gene3D" id="2.40.50.140">
    <property type="entry name" value="Nucleic acid-binding proteins"/>
    <property type="match status" value="1"/>
</dbReference>
<feature type="binding site" evidence="7">
    <location>
        <position position="200"/>
    </location>
    <ligand>
        <name>L-aspartate</name>
        <dbReference type="ChEBI" id="CHEBI:29991"/>
    </ligand>
</feature>
<dbReference type="GO" id="GO:0003676">
    <property type="term" value="F:nucleic acid binding"/>
    <property type="evidence" value="ECO:0007669"/>
    <property type="project" value="InterPro"/>
</dbReference>
<dbReference type="GO" id="GO:0005737">
    <property type="term" value="C:cytoplasm"/>
    <property type="evidence" value="ECO:0007669"/>
    <property type="project" value="UniProtKB-SubCell"/>
</dbReference>
<dbReference type="InterPro" id="IPR004524">
    <property type="entry name" value="Asp-tRNA-ligase_1"/>
</dbReference>
<dbReference type="InterPro" id="IPR045864">
    <property type="entry name" value="aa-tRNA-synth_II/BPL/LPL"/>
</dbReference>
<gene>
    <name evidence="7" type="primary">aspS</name>
    <name evidence="10" type="ORF">AVDCRST_MAG88-1908</name>
</gene>
<dbReference type="InterPro" id="IPR004115">
    <property type="entry name" value="GAD-like_sf"/>
</dbReference>
<dbReference type="GO" id="GO:0004815">
    <property type="term" value="F:aspartate-tRNA ligase activity"/>
    <property type="evidence" value="ECO:0007669"/>
    <property type="project" value="UniProtKB-UniRule"/>
</dbReference>
<dbReference type="GO" id="GO:0005524">
    <property type="term" value="F:ATP binding"/>
    <property type="evidence" value="ECO:0007669"/>
    <property type="project" value="UniProtKB-UniRule"/>
</dbReference>
<protein>
    <recommendedName>
        <fullName evidence="7">Aspartate--tRNA(Asp/Asn) ligase</fullName>
        <ecNumber evidence="7">6.1.1.23</ecNumber>
    </recommendedName>
    <alternativeName>
        <fullName evidence="7">Aspartyl-tRNA synthetase</fullName>
        <shortName evidence="7">AspRS</shortName>
    </alternativeName>
    <alternativeName>
        <fullName evidence="7">Non-discriminating aspartyl-tRNA synthetase</fullName>
        <shortName evidence="7">ND-AspRS</shortName>
    </alternativeName>
</protein>
<dbReference type="EC" id="6.1.1.23" evidence="7"/>
<proteinExistence type="inferred from homology"/>
<keyword evidence="6 7" id="KW-0030">Aminoacyl-tRNA synthetase</keyword>
<dbReference type="PRINTS" id="PR01042">
    <property type="entry name" value="TRNASYNTHASP"/>
</dbReference>
<dbReference type="NCBIfam" id="NF001750">
    <property type="entry name" value="PRK00476.1"/>
    <property type="match status" value="1"/>
</dbReference>
<dbReference type="InterPro" id="IPR006195">
    <property type="entry name" value="aa-tRNA-synth_II"/>
</dbReference>
<sequence length="627" mass="68889">MDTGTETDIAPASAGPEGLPSGPDAYRGYTNCGGLRPADAGRTVTLKGWVNRRRDHGGLIFIDLRDRYGVTQVVFDPRASGEAHAMASEVRGEFVLQVEGEVRPRPEGTINEALPTGAIELDARAATILSRAETPPFPIRDDLEADESLRLTYRYLDLRRPLMQRNLLLRAALVKYIRDFLSARGFVEIETPIMIKSTPEGARDYLVPSRLYPGEFYALPQSPQQLKQLLMVAGMDRYFQIARCFRDEDQRADRQPEFTQLDLEMSFVEQEHVLRLTEDLFASCCQALVPERRLKYSPFRRLSYREAFDRYGSDKPDLRFEMAIEDVSEEVRNSGFGVFAGTVAEGGVVRGILAPGCAGYTRKQLDELTNTARQFGAKGLAWIALEGGDAGGGAALSPRSPIAKFFSPEEIAALAARFGAGPGDLLLFVADRREVAGEVLGRLRAQLGPQLEAIDPDELAFAWVTEFPLLEWDDEAGRWDAVHHPFTAPLPADAHLLETDPGAARAAAYDLVLNGYEVGGGSIRIHDAGVQERLFGLLGYSREDARARFGHLLRAFAYGVPPHGGIAPGIDRLAMILAGAENIREVMAFPKTQGARDLMTDAPSTVSQEQLRDLHLAVVQPPEGRGV</sequence>
<feature type="binding site" evidence="7">
    <location>
        <position position="255"/>
    </location>
    <ligand>
        <name>ATP</name>
        <dbReference type="ChEBI" id="CHEBI:30616"/>
    </ligand>
</feature>
<feature type="region of interest" description="Aspartate" evidence="7">
    <location>
        <begin position="224"/>
        <end position="227"/>
    </location>
</feature>
<dbReference type="SUPFAM" id="SSF50249">
    <property type="entry name" value="Nucleic acid-binding proteins"/>
    <property type="match status" value="1"/>
</dbReference>
<dbReference type="EMBL" id="CADCWM010000521">
    <property type="protein sequence ID" value="CAA9566161.1"/>
    <property type="molecule type" value="Genomic_DNA"/>
</dbReference>
<dbReference type="HAMAP" id="MF_00044">
    <property type="entry name" value="Asp_tRNA_synth_type1"/>
    <property type="match status" value="1"/>
</dbReference>
<accession>A0A6J4V1Y9</accession>
<evidence type="ECO:0000256" key="1">
    <source>
        <dbReference type="ARBA" id="ARBA00006303"/>
    </source>
</evidence>
<dbReference type="PANTHER" id="PTHR22594">
    <property type="entry name" value="ASPARTYL/LYSYL-TRNA SYNTHETASE"/>
    <property type="match status" value="1"/>
</dbReference>
<dbReference type="Gene3D" id="3.30.930.10">
    <property type="entry name" value="Bira Bifunctional Protein, Domain 2"/>
    <property type="match status" value="1"/>
</dbReference>
<dbReference type="GO" id="GO:0050560">
    <property type="term" value="F:aspartate-tRNA(Asn) ligase activity"/>
    <property type="evidence" value="ECO:0007669"/>
    <property type="project" value="UniProtKB-EC"/>
</dbReference>
<comment type="function">
    <text evidence="7">Aspartyl-tRNA synthetase with relaxed tRNA specificity since it is able to aspartylate not only its cognate tRNA(Asp) but also tRNA(Asn). Reaction proceeds in two steps: L-aspartate is first activated by ATP to form Asp-AMP and then transferred to the acceptor end of tRNA(Asp/Asn).</text>
</comment>
<dbReference type="InterPro" id="IPR004365">
    <property type="entry name" value="NA-bd_OB_tRNA"/>
</dbReference>
<evidence type="ECO:0000313" key="10">
    <source>
        <dbReference type="EMBL" id="CAA9566161.1"/>
    </source>
</evidence>
<dbReference type="InterPro" id="IPR047089">
    <property type="entry name" value="Asp-tRNA-ligase_1_N"/>
</dbReference>
<evidence type="ECO:0000256" key="4">
    <source>
        <dbReference type="ARBA" id="ARBA00022840"/>
    </source>
</evidence>
<name>A0A6J4V1Y9_9BACT</name>
<feature type="domain" description="Aminoacyl-transfer RNA synthetases class-II family profile" evidence="9">
    <location>
        <begin position="169"/>
        <end position="590"/>
    </location>
</feature>
<evidence type="ECO:0000256" key="3">
    <source>
        <dbReference type="ARBA" id="ARBA00022741"/>
    </source>
</evidence>
<evidence type="ECO:0000259" key="9">
    <source>
        <dbReference type="PROSITE" id="PS50862"/>
    </source>
</evidence>
<evidence type="ECO:0000256" key="8">
    <source>
        <dbReference type="SAM" id="MobiDB-lite"/>
    </source>
</evidence>
<feature type="binding site" evidence="7">
    <location>
        <position position="483"/>
    </location>
    <ligand>
        <name>L-aspartate</name>
        <dbReference type="ChEBI" id="CHEBI:29991"/>
    </ligand>
</feature>
<comment type="catalytic activity">
    <reaction evidence="7">
        <text>tRNA(Asx) + L-aspartate + ATP = L-aspartyl-tRNA(Asx) + AMP + diphosphate</text>
        <dbReference type="Rhea" id="RHEA:18349"/>
        <dbReference type="Rhea" id="RHEA-COMP:9710"/>
        <dbReference type="Rhea" id="RHEA-COMP:9711"/>
        <dbReference type="ChEBI" id="CHEBI:29991"/>
        <dbReference type="ChEBI" id="CHEBI:30616"/>
        <dbReference type="ChEBI" id="CHEBI:33019"/>
        <dbReference type="ChEBI" id="CHEBI:78442"/>
        <dbReference type="ChEBI" id="CHEBI:78516"/>
        <dbReference type="ChEBI" id="CHEBI:456215"/>
        <dbReference type="EC" id="6.1.1.23"/>
    </reaction>
</comment>
<dbReference type="CDD" id="cd04317">
    <property type="entry name" value="EcAspRS_like_N"/>
    <property type="match status" value="1"/>
</dbReference>
<evidence type="ECO:0000256" key="5">
    <source>
        <dbReference type="ARBA" id="ARBA00022917"/>
    </source>
</evidence>
<keyword evidence="7" id="KW-0963">Cytoplasm</keyword>
<feature type="binding site" evidence="7">
    <location>
        <begin position="569"/>
        <end position="572"/>
    </location>
    <ligand>
        <name>ATP</name>
        <dbReference type="ChEBI" id="CHEBI:30616"/>
    </ligand>
</feature>
<feature type="binding site" evidence="7">
    <location>
        <begin position="246"/>
        <end position="248"/>
    </location>
    <ligand>
        <name>ATP</name>
        <dbReference type="ChEBI" id="CHEBI:30616"/>
    </ligand>
</feature>
<dbReference type="InterPro" id="IPR004364">
    <property type="entry name" value="Aa-tRNA-synt_II"/>
</dbReference>
<comment type="subcellular location">
    <subcellularLocation>
        <location evidence="7">Cytoplasm</location>
    </subcellularLocation>
</comment>